<dbReference type="InterPro" id="IPR013324">
    <property type="entry name" value="RNA_pol_sigma_r3/r4-like"/>
</dbReference>
<comment type="caution">
    <text evidence="8">The sequence shown here is derived from an EMBL/GenBank/DDBJ whole genome shotgun (WGS) entry which is preliminary data.</text>
</comment>
<dbReference type="InterPro" id="IPR013249">
    <property type="entry name" value="RNA_pol_sigma70_r4_t2"/>
</dbReference>
<dbReference type="InterPro" id="IPR014284">
    <property type="entry name" value="RNA_pol_sigma-70_dom"/>
</dbReference>
<keyword evidence="4" id="KW-0238">DNA-binding</keyword>
<sequence>MRDHGTLPPDDVLVAELRAGADSTFILVVDAWSGSMVRLARSFVSTDASAEEVVQEAWLAVVRGIDRFEGRSSLKTWVYRILVNTAKKRGIKEHRTVPFATLLPEDEAPAVDPHRFRPPGDRYAGHWAIGQKPQPWSEPEDAAERAELGRRLAAAVAALPERHRAVLTLRDIEGYSSDEVCALLEISAGNQRVILHRARAAVRTHLEQYFQHR</sequence>
<evidence type="ECO:0000256" key="5">
    <source>
        <dbReference type="ARBA" id="ARBA00023163"/>
    </source>
</evidence>
<evidence type="ECO:0000256" key="2">
    <source>
        <dbReference type="ARBA" id="ARBA00023015"/>
    </source>
</evidence>
<accession>A0ABW1JPZ7</accession>
<proteinExistence type="inferred from homology"/>
<dbReference type="PANTHER" id="PTHR43133">
    <property type="entry name" value="RNA POLYMERASE ECF-TYPE SIGMA FACTO"/>
    <property type="match status" value="1"/>
</dbReference>
<keyword evidence="3" id="KW-0731">Sigma factor</keyword>
<dbReference type="SUPFAM" id="SSF88659">
    <property type="entry name" value="Sigma3 and sigma4 domains of RNA polymerase sigma factors"/>
    <property type="match status" value="1"/>
</dbReference>
<feature type="domain" description="RNA polymerase sigma factor 70 region 4 type 2" evidence="7">
    <location>
        <begin position="150"/>
        <end position="201"/>
    </location>
</feature>
<protein>
    <submittedName>
        <fullName evidence="8">RNA polymerase sigma factor</fullName>
    </submittedName>
</protein>
<keyword evidence="5" id="KW-0804">Transcription</keyword>
<dbReference type="Proteomes" id="UP001596223">
    <property type="component" value="Unassembled WGS sequence"/>
</dbReference>
<dbReference type="Gene3D" id="1.10.10.10">
    <property type="entry name" value="Winged helix-like DNA-binding domain superfamily/Winged helix DNA-binding domain"/>
    <property type="match status" value="1"/>
</dbReference>
<dbReference type="InterPro" id="IPR039425">
    <property type="entry name" value="RNA_pol_sigma-70-like"/>
</dbReference>
<evidence type="ECO:0000259" key="7">
    <source>
        <dbReference type="Pfam" id="PF08281"/>
    </source>
</evidence>
<evidence type="ECO:0000259" key="6">
    <source>
        <dbReference type="Pfam" id="PF04542"/>
    </source>
</evidence>
<comment type="similarity">
    <text evidence="1">Belongs to the sigma-70 factor family. ECF subfamily.</text>
</comment>
<gene>
    <name evidence="8" type="ORF">ACFP3H_08455</name>
</gene>
<evidence type="ECO:0000313" key="9">
    <source>
        <dbReference type="Proteomes" id="UP001596223"/>
    </source>
</evidence>
<organism evidence="8 9">
    <name type="scientific">Nocardia lasii</name>
    <dbReference type="NCBI Taxonomy" id="1616107"/>
    <lineage>
        <taxon>Bacteria</taxon>
        <taxon>Bacillati</taxon>
        <taxon>Actinomycetota</taxon>
        <taxon>Actinomycetes</taxon>
        <taxon>Mycobacteriales</taxon>
        <taxon>Nocardiaceae</taxon>
        <taxon>Nocardia</taxon>
    </lineage>
</organism>
<feature type="domain" description="RNA polymerase sigma-70 region 2" evidence="6">
    <location>
        <begin position="31"/>
        <end position="89"/>
    </location>
</feature>
<dbReference type="RefSeq" id="WP_378602050.1">
    <property type="nucleotide sequence ID" value="NZ_JBHSQN010000003.1"/>
</dbReference>
<evidence type="ECO:0000256" key="1">
    <source>
        <dbReference type="ARBA" id="ARBA00010641"/>
    </source>
</evidence>
<dbReference type="InterPro" id="IPR007627">
    <property type="entry name" value="RNA_pol_sigma70_r2"/>
</dbReference>
<dbReference type="Pfam" id="PF08281">
    <property type="entry name" value="Sigma70_r4_2"/>
    <property type="match status" value="1"/>
</dbReference>
<dbReference type="InterPro" id="IPR013325">
    <property type="entry name" value="RNA_pol_sigma_r2"/>
</dbReference>
<dbReference type="Pfam" id="PF04542">
    <property type="entry name" value="Sigma70_r2"/>
    <property type="match status" value="1"/>
</dbReference>
<evidence type="ECO:0000256" key="4">
    <source>
        <dbReference type="ARBA" id="ARBA00023125"/>
    </source>
</evidence>
<evidence type="ECO:0000313" key="8">
    <source>
        <dbReference type="EMBL" id="MFC6011080.1"/>
    </source>
</evidence>
<dbReference type="NCBIfam" id="TIGR02937">
    <property type="entry name" value="sigma70-ECF"/>
    <property type="match status" value="1"/>
</dbReference>
<keyword evidence="9" id="KW-1185">Reference proteome</keyword>
<dbReference type="Gene3D" id="1.10.1740.10">
    <property type="match status" value="1"/>
</dbReference>
<dbReference type="EMBL" id="JBHSQN010000003">
    <property type="protein sequence ID" value="MFC6011080.1"/>
    <property type="molecule type" value="Genomic_DNA"/>
</dbReference>
<dbReference type="PANTHER" id="PTHR43133:SF53">
    <property type="entry name" value="ECF RNA POLYMERASE SIGMA-E FACTOR"/>
    <property type="match status" value="1"/>
</dbReference>
<name>A0ABW1JPZ7_9NOCA</name>
<reference evidence="9" key="1">
    <citation type="journal article" date="2019" name="Int. J. Syst. Evol. Microbiol.">
        <title>The Global Catalogue of Microorganisms (GCM) 10K type strain sequencing project: providing services to taxonomists for standard genome sequencing and annotation.</title>
        <authorList>
            <consortium name="The Broad Institute Genomics Platform"/>
            <consortium name="The Broad Institute Genome Sequencing Center for Infectious Disease"/>
            <person name="Wu L."/>
            <person name="Ma J."/>
        </authorList>
    </citation>
    <scope>NUCLEOTIDE SEQUENCE [LARGE SCALE GENOMIC DNA]</scope>
    <source>
        <strain evidence="9">CCUG 36956</strain>
    </source>
</reference>
<keyword evidence="2" id="KW-0805">Transcription regulation</keyword>
<evidence type="ECO:0000256" key="3">
    <source>
        <dbReference type="ARBA" id="ARBA00023082"/>
    </source>
</evidence>
<dbReference type="InterPro" id="IPR036388">
    <property type="entry name" value="WH-like_DNA-bd_sf"/>
</dbReference>
<dbReference type="CDD" id="cd06171">
    <property type="entry name" value="Sigma70_r4"/>
    <property type="match status" value="1"/>
</dbReference>
<dbReference type="SUPFAM" id="SSF88946">
    <property type="entry name" value="Sigma2 domain of RNA polymerase sigma factors"/>
    <property type="match status" value="1"/>
</dbReference>